<protein>
    <submittedName>
        <fullName evidence="1">Uncharacterized protein</fullName>
    </submittedName>
</protein>
<dbReference type="Proteomes" id="UP000371977">
    <property type="component" value="Unassembled WGS sequence"/>
</dbReference>
<gene>
    <name evidence="1" type="ORF">ESZ50_08725</name>
</gene>
<organism evidence="1 2">
    <name type="scientific">Weissella muntiaci</name>
    <dbReference type="NCBI Taxonomy" id="2508881"/>
    <lineage>
        <taxon>Bacteria</taxon>
        <taxon>Bacillati</taxon>
        <taxon>Bacillota</taxon>
        <taxon>Bacilli</taxon>
        <taxon>Lactobacillales</taxon>
        <taxon>Lactobacillaceae</taxon>
        <taxon>Weissella</taxon>
    </lineage>
</organism>
<comment type="caution">
    <text evidence="1">The sequence shown here is derived from an EMBL/GenBank/DDBJ whole genome shotgun (WGS) entry which is preliminary data.</text>
</comment>
<proteinExistence type="predicted"/>
<reference evidence="1 2" key="1">
    <citation type="submission" date="2019-01" db="EMBL/GenBank/DDBJ databases">
        <title>Weissella sp. nov., a novel lactic acid bacterium isolated from animal feces.</title>
        <authorList>
            <person name="Wang L.-T."/>
        </authorList>
    </citation>
    <scope>NUCLEOTIDE SEQUENCE [LARGE SCALE GENOMIC DNA]</scope>
    <source>
        <strain evidence="1 2">8H-2</strain>
    </source>
</reference>
<dbReference type="EMBL" id="SDGZ01000020">
    <property type="protein sequence ID" value="TYC48435.1"/>
    <property type="molecule type" value="Genomic_DNA"/>
</dbReference>
<sequence>MMEKFKMGDAENRDHSLIFNLAKYTIKNGSVLSGGIGALPLERNLVSVRTQIKVYFQEVITLLLNTGELSDTTRQVLSNVSMKLTDNTFFEDDAYEYVSNWMEKFALRQALLPDKKLVIQIFNSDVYLIDLNITKIAEQITGIGDR</sequence>
<evidence type="ECO:0000313" key="1">
    <source>
        <dbReference type="EMBL" id="TYC48435.1"/>
    </source>
</evidence>
<evidence type="ECO:0000313" key="2">
    <source>
        <dbReference type="Proteomes" id="UP000371977"/>
    </source>
</evidence>
<keyword evidence="2" id="KW-1185">Reference proteome</keyword>
<name>A0A6C2C579_9LACO</name>
<dbReference type="AlphaFoldDB" id="A0A6C2C579"/>
<dbReference type="RefSeq" id="WP_187387600.1">
    <property type="nucleotide sequence ID" value="NZ_SDGZ01000020.1"/>
</dbReference>
<accession>A0A6C2C579</accession>